<keyword evidence="1" id="KW-0472">Membrane</keyword>
<dbReference type="EMBL" id="JAERSE020000001">
    <property type="protein sequence ID" value="MCA6065609.1"/>
    <property type="molecule type" value="Genomic_DNA"/>
</dbReference>
<reference evidence="2 3" key="1">
    <citation type="submission" date="2021-09" db="EMBL/GenBank/DDBJ databases">
        <title>Genome sequencing and assembly of Chryseobacterium sp. RG1.</title>
        <authorList>
            <person name="Chhetri G."/>
        </authorList>
    </citation>
    <scope>NUCLEOTIDE SEQUENCE [LARGE SCALE GENOMIC DNA]</scope>
    <source>
        <strain evidence="2 3">RG1</strain>
    </source>
</reference>
<organism evidence="2 3">
    <name type="scientific">Chryseobacterium tagetis</name>
    <dbReference type="NCBI Taxonomy" id="2801334"/>
    <lineage>
        <taxon>Bacteria</taxon>
        <taxon>Pseudomonadati</taxon>
        <taxon>Bacteroidota</taxon>
        <taxon>Flavobacteriia</taxon>
        <taxon>Flavobacteriales</taxon>
        <taxon>Weeksellaceae</taxon>
        <taxon>Chryseobacterium group</taxon>
        <taxon>Chryseobacterium</taxon>
    </lineage>
</organism>
<dbReference type="RefSeq" id="WP_225685481.1">
    <property type="nucleotide sequence ID" value="NZ_JAERSE020000001.1"/>
</dbReference>
<dbReference type="Proteomes" id="UP000618240">
    <property type="component" value="Unassembled WGS sequence"/>
</dbReference>
<feature type="transmembrane region" description="Helical" evidence="1">
    <location>
        <begin position="95"/>
        <end position="115"/>
    </location>
</feature>
<sequence length="164" mass="19456">MISEYEFNDFRNNLEQLTKKGYALIKGNPFAFLSINFSSRPFYGNIDKNKFTITQNANMYPIPYLIKGTFKKKGNQTEISYEIIQMRFAYHWFRIFPLIANVMGLICIISNLEIINSKVLTFVEILFILLIFESILFAPIFINKIKKRKFEKEFIKRMKIIIPQ</sequence>
<comment type="caution">
    <text evidence="2">The sequence shown here is derived from an EMBL/GenBank/DDBJ whole genome shotgun (WGS) entry which is preliminary data.</text>
</comment>
<evidence type="ECO:0008006" key="4">
    <source>
        <dbReference type="Google" id="ProtNLM"/>
    </source>
</evidence>
<evidence type="ECO:0000313" key="2">
    <source>
        <dbReference type="EMBL" id="MCA6065609.1"/>
    </source>
</evidence>
<evidence type="ECO:0000256" key="1">
    <source>
        <dbReference type="SAM" id="Phobius"/>
    </source>
</evidence>
<protein>
    <recommendedName>
        <fullName evidence="4">DUF2812 domain-containing protein</fullName>
    </recommendedName>
</protein>
<feature type="transmembrane region" description="Helical" evidence="1">
    <location>
        <begin position="121"/>
        <end position="142"/>
    </location>
</feature>
<keyword evidence="3" id="KW-1185">Reference proteome</keyword>
<gene>
    <name evidence="2" type="ORF">JI747_000380</name>
</gene>
<name>A0ABS7ZV43_9FLAO</name>
<keyword evidence="1" id="KW-0812">Transmembrane</keyword>
<keyword evidence="1" id="KW-1133">Transmembrane helix</keyword>
<evidence type="ECO:0000313" key="3">
    <source>
        <dbReference type="Proteomes" id="UP000618240"/>
    </source>
</evidence>
<proteinExistence type="predicted"/>
<accession>A0ABS7ZV43</accession>